<dbReference type="GO" id="GO:0008713">
    <property type="term" value="F:ADP-heptose-lipopolysaccharide heptosyltransferase activity"/>
    <property type="evidence" value="ECO:0007669"/>
    <property type="project" value="TreeGrafter"/>
</dbReference>
<dbReference type="EMBL" id="JANFVX010000017">
    <property type="protein sequence ID" value="MCW0345642.1"/>
    <property type="molecule type" value="Genomic_DNA"/>
</dbReference>
<dbReference type="Gene3D" id="3.40.50.2000">
    <property type="entry name" value="Glycogen Phosphorylase B"/>
    <property type="match status" value="2"/>
</dbReference>
<protein>
    <recommendedName>
        <fullName evidence="5">Glycosyltransferase family 9 protein</fullName>
    </recommendedName>
</protein>
<dbReference type="SUPFAM" id="SSF53756">
    <property type="entry name" value="UDP-Glycosyltransferase/glycogen phosphorylase"/>
    <property type="match status" value="1"/>
</dbReference>
<name>A0AAJ1FRD2_PANAN</name>
<reference evidence="3" key="1">
    <citation type="submission" date="2022-06" db="EMBL/GenBank/DDBJ databases">
        <title>Dynamics of rice microbiomes reveals core vertical transmitted seed endophytes.</title>
        <authorList>
            <person name="Liao K."/>
            <person name="Zhang X."/>
        </authorList>
    </citation>
    <scope>NUCLEOTIDE SEQUENCE</scope>
    <source>
        <strain evidence="3">JT1-17</strain>
    </source>
</reference>
<dbReference type="Proteomes" id="UP001208888">
    <property type="component" value="Unassembled WGS sequence"/>
</dbReference>
<sequence>MRKRWKFELINLYLRTVTRRNGMVGSRAEFLSDNQPNDFKNIVIYSTTALGDFMMNTPAIGALRQRFPDAWITLVAHPKFRDFLTGGNDWDDVVYWNSKVKQVPALVKALQKKGRPELAVILHSHAPYDYTSAVLAGASYIFRDNYHDDESLIDRWLTNYTVGYKGHLIQRKLELIAPLGCDTSAVEMRLPHLPPKCSTTRERKKLGFQLGASSPERCWPIDSFAAVAKRALSHNEDLDIVLIGGPGEVVLGQQFMAQLSPQLHHRVVNTIGKTSLPQLVETINQFDALLTGDTGPFHVAIALKVPTLSLFATAQPVFSGPYQDLNIHHAILGVQSALKAETLGDGAMKSISVDQVMDTFEDYFDVLKPL</sequence>
<dbReference type="InterPro" id="IPR002201">
    <property type="entry name" value="Glyco_trans_9"/>
</dbReference>
<evidence type="ECO:0000313" key="3">
    <source>
        <dbReference type="EMBL" id="MCW0345642.1"/>
    </source>
</evidence>
<dbReference type="GO" id="GO:0005829">
    <property type="term" value="C:cytosol"/>
    <property type="evidence" value="ECO:0007669"/>
    <property type="project" value="TreeGrafter"/>
</dbReference>
<dbReference type="AlphaFoldDB" id="A0AAJ1FRD2"/>
<dbReference type="PANTHER" id="PTHR30160:SF7">
    <property type="entry name" value="ADP-HEPTOSE--LPS HEPTOSYLTRANSFERASE 2"/>
    <property type="match status" value="1"/>
</dbReference>
<dbReference type="InterPro" id="IPR051199">
    <property type="entry name" value="LPS_LOS_Heptosyltrfase"/>
</dbReference>
<gene>
    <name evidence="3" type="ORF">NB703_003735</name>
</gene>
<evidence type="ECO:0000256" key="1">
    <source>
        <dbReference type="ARBA" id="ARBA00022676"/>
    </source>
</evidence>
<dbReference type="PANTHER" id="PTHR30160">
    <property type="entry name" value="TETRAACYLDISACCHARIDE 4'-KINASE-RELATED"/>
    <property type="match status" value="1"/>
</dbReference>
<proteinExistence type="predicted"/>
<dbReference type="CDD" id="cd03789">
    <property type="entry name" value="GT9_LPS_heptosyltransferase"/>
    <property type="match status" value="1"/>
</dbReference>
<evidence type="ECO:0008006" key="5">
    <source>
        <dbReference type="Google" id="ProtNLM"/>
    </source>
</evidence>
<dbReference type="GO" id="GO:0009244">
    <property type="term" value="P:lipopolysaccharide core region biosynthetic process"/>
    <property type="evidence" value="ECO:0007669"/>
    <property type="project" value="TreeGrafter"/>
</dbReference>
<evidence type="ECO:0000256" key="2">
    <source>
        <dbReference type="ARBA" id="ARBA00022679"/>
    </source>
</evidence>
<evidence type="ECO:0000313" key="4">
    <source>
        <dbReference type="Proteomes" id="UP001208888"/>
    </source>
</evidence>
<accession>A0AAJ1FRD2</accession>
<comment type="caution">
    <text evidence="3">The sequence shown here is derived from an EMBL/GenBank/DDBJ whole genome shotgun (WGS) entry which is preliminary data.</text>
</comment>
<dbReference type="Pfam" id="PF01075">
    <property type="entry name" value="Glyco_transf_9"/>
    <property type="match status" value="1"/>
</dbReference>
<organism evidence="3 4">
    <name type="scientific">Pantoea ananas</name>
    <name type="common">Erwinia uredovora</name>
    <dbReference type="NCBI Taxonomy" id="553"/>
    <lineage>
        <taxon>Bacteria</taxon>
        <taxon>Pseudomonadati</taxon>
        <taxon>Pseudomonadota</taxon>
        <taxon>Gammaproteobacteria</taxon>
        <taxon>Enterobacterales</taxon>
        <taxon>Erwiniaceae</taxon>
        <taxon>Pantoea</taxon>
    </lineage>
</organism>
<keyword evidence="2" id="KW-0808">Transferase</keyword>
<keyword evidence="1" id="KW-0328">Glycosyltransferase</keyword>
<dbReference type="RefSeq" id="WP_028723180.1">
    <property type="nucleotide sequence ID" value="NZ_CP060818.1"/>
</dbReference>